<feature type="region of interest" description="Disordered" evidence="1">
    <location>
        <begin position="16"/>
        <end position="48"/>
    </location>
</feature>
<reference evidence="4" key="2">
    <citation type="submission" date="2012-08" db="EMBL/GenBank/DDBJ databases">
        <title>The Genome Sequence of Wuchereria bancrofti.</title>
        <authorList>
            <person name="Nutman T.B."/>
            <person name="Fink D.L."/>
            <person name="Russ C."/>
            <person name="Young S."/>
            <person name="Zeng Q."/>
            <person name="Koehrsen M."/>
            <person name="Alvarado L."/>
            <person name="Berlin A."/>
            <person name="Chapman S.B."/>
            <person name="Chen Z."/>
            <person name="Freedman E."/>
            <person name="Gellesch M."/>
            <person name="Goldberg J."/>
            <person name="Griggs A."/>
            <person name="Gujja S."/>
            <person name="Heilman E.R."/>
            <person name="Heiman D."/>
            <person name="Hepburn T."/>
            <person name="Howarth C."/>
            <person name="Jen D."/>
            <person name="Larson L."/>
            <person name="Lewis B."/>
            <person name="Mehta T."/>
            <person name="Park D."/>
            <person name="Pearson M."/>
            <person name="Roberts A."/>
            <person name="Saif S."/>
            <person name="Shea T."/>
            <person name="Shenoy N."/>
            <person name="Sisk P."/>
            <person name="Stolte C."/>
            <person name="Sykes S."/>
            <person name="Walk T."/>
            <person name="White J."/>
            <person name="Yandava C."/>
            <person name="Haas B."/>
            <person name="Henn M.R."/>
            <person name="Nusbaum C."/>
            <person name="Birren B."/>
        </authorList>
    </citation>
    <scope>NUCLEOTIDE SEQUENCE [LARGE SCALE GENOMIC DNA]</scope>
    <source>
        <strain evidence="4">NA</strain>
    </source>
</reference>
<keyword evidence="5" id="KW-1185">Reference proteome</keyword>
<reference evidence="2" key="1">
    <citation type="submission" date="2012-08" db="EMBL/GenBank/DDBJ databases">
        <title>The Genome Sequence of Wuchereria bancrofti.</title>
        <authorList>
            <consortium name="The Broad Institute Genome Sequencing Platform"/>
            <consortium name="Broad Institute Genome Sequencing Center for Infectious Disease"/>
            <person name="Nutman T.B."/>
            <person name="Fink D.L."/>
            <person name="Russ C."/>
            <person name="Young S."/>
            <person name="Zeng Q."/>
            <person name="Koehrsen M."/>
            <person name="Alvarado L."/>
            <person name="Berlin A."/>
            <person name="Borenstein D."/>
            <person name="Chapman S.B."/>
            <person name="Chen Z."/>
            <person name="Engels R."/>
            <person name="Freedman E."/>
            <person name="Gellesch M."/>
            <person name="Goldberg J."/>
            <person name="Griggs A."/>
            <person name="Gujja S."/>
            <person name="Heilman E.R."/>
            <person name="Heiman D."/>
            <person name="Hepburn T."/>
            <person name="Howarth C."/>
            <person name="Jen D."/>
            <person name="Larson L."/>
            <person name="Lewis B."/>
            <person name="Mehta T."/>
            <person name="Park D."/>
            <person name="Pearson M."/>
            <person name="Richards J."/>
            <person name="Roberts A."/>
            <person name="Saif S."/>
            <person name="Shea T."/>
            <person name="Shenoy N."/>
            <person name="Sisk P."/>
            <person name="Stolte C."/>
            <person name="Sykes S."/>
            <person name="Walk T."/>
            <person name="White J."/>
            <person name="Yandava C."/>
            <person name="Haas B."/>
            <person name="Henn M.R."/>
            <person name="Nusbaum C."/>
            <person name="Birren B."/>
        </authorList>
    </citation>
    <scope>NUCLEOTIDE SEQUENCE</scope>
</reference>
<proteinExistence type="predicted"/>
<dbReference type="Proteomes" id="UP000004810">
    <property type="component" value="Unassembled WGS sequence"/>
</dbReference>
<evidence type="ECO:0000313" key="5">
    <source>
        <dbReference type="Proteomes" id="UP000270924"/>
    </source>
</evidence>
<feature type="compositionally biased region" description="Basic and acidic residues" evidence="1">
    <location>
        <begin position="30"/>
        <end position="44"/>
    </location>
</feature>
<reference evidence="3 5" key="3">
    <citation type="submission" date="2018-11" db="EMBL/GenBank/DDBJ databases">
        <authorList>
            <consortium name="Pathogen Informatics"/>
        </authorList>
    </citation>
    <scope>NUCLEOTIDE SEQUENCE [LARGE SCALE GENOMIC DNA]</scope>
</reference>
<evidence type="ECO:0000256" key="1">
    <source>
        <dbReference type="SAM" id="MobiDB-lite"/>
    </source>
</evidence>
<dbReference type="EMBL" id="ADBV01014398">
    <property type="protein sequence ID" value="EJW73265.1"/>
    <property type="molecule type" value="Genomic_DNA"/>
</dbReference>
<sequence length="112" mass="12623">MNEALGELLNLFEDEEEQIEEQSLSNINDENDRGIEKMDGKQGEEETANLTVSNAIKADKKPIRSLIPIDFGSSKDDTNSYSQKKKTDNRNSLLHSDGMSSSEDEWNRNDNA</sequence>
<evidence type="ECO:0000313" key="4">
    <source>
        <dbReference type="Proteomes" id="UP000004810"/>
    </source>
</evidence>
<organism evidence="2 4">
    <name type="scientific">Wuchereria bancrofti</name>
    <dbReference type="NCBI Taxonomy" id="6293"/>
    <lineage>
        <taxon>Eukaryota</taxon>
        <taxon>Metazoa</taxon>
        <taxon>Ecdysozoa</taxon>
        <taxon>Nematoda</taxon>
        <taxon>Chromadorea</taxon>
        <taxon>Rhabditida</taxon>
        <taxon>Spirurina</taxon>
        <taxon>Spiruromorpha</taxon>
        <taxon>Filarioidea</taxon>
        <taxon>Onchocercidae</taxon>
        <taxon>Wuchereria</taxon>
    </lineage>
</organism>
<evidence type="ECO:0000313" key="3">
    <source>
        <dbReference type="EMBL" id="VDM14776.1"/>
    </source>
</evidence>
<dbReference type="Proteomes" id="UP000270924">
    <property type="component" value="Unassembled WGS sequence"/>
</dbReference>
<dbReference type="EMBL" id="UYWW01006497">
    <property type="protein sequence ID" value="VDM14776.1"/>
    <property type="molecule type" value="Genomic_DNA"/>
</dbReference>
<accession>J9AGM9</accession>
<name>J9AGM9_WUCBA</name>
<gene>
    <name evidence="3" type="ORF">WBA_LOCUS8162</name>
    <name evidence="2" type="ORF">WUBG_15829</name>
</gene>
<feature type="compositionally biased region" description="Polar residues" evidence="1">
    <location>
        <begin position="90"/>
        <end position="101"/>
    </location>
</feature>
<protein>
    <submittedName>
        <fullName evidence="2">Uncharacterized protein</fullName>
    </submittedName>
</protein>
<feature type="region of interest" description="Disordered" evidence="1">
    <location>
        <begin position="68"/>
        <end position="112"/>
    </location>
</feature>
<evidence type="ECO:0000313" key="2">
    <source>
        <dbReference type="EMBL" id="EJW73265.1"/>
    </source>
</evidence>
<dbReference type="AlphaFoldDB" id="J9AGM9"/>